<name>A0ABR6BRH9_9PSEU</name>
<dbReference type="InterPro" id="IPR044068">
    <property type="entry name" value="CB"/>
</dbReference>
<gene>
    <name evidence="6" type="ORF">BC739_006748</name>
</gene>
<evidence type="ECO:0000256" key="2">
    <source>
        <dbReference type="ARBA" id="ARBA00023172"/>
    </source>
</evidence>
<keyword evidence="2" id="KW-0233">DNA recombination</keyword>
<proteinExistence type="predicted"/>
<protein>
    <submittedName>
        <fullName evidence="6">Integrase</fullName>
    </submittedName>
</protein>
<comment type="caution">
    <text evidence="6">The sequence shown here is derived from an EMBL/GenBank/DDBJ whole genome shotgun (WGS) entry which is preliminary data.</text>
</comment>
<dbReference type="Proteomes" id="UP000517916">
    <property type="component" value="Unassembled WGS sequence"/>
</dbReference>
<dbReference type="PROSITE" id="PS51898">
    <property type="entry name" value="TYR_RECOMBINASE"/>
    <property type="match status" value="1"/>
</dbReference>
<dbReference type="InterPro" id="IPR002104">
    <property type="entry name" value="Integrase_catalytic"/>
</dbReference>
<evidence type="ECO:0000313" key="7">
    <source>
        <dbReference type="Proteomes" id="UP000517916"/>
    </source>
</evidence>
<keyword evidence="7" id="KW-1185">Reference proteome</keyword>
<dbReference type="EMBL" id="JACJID010000005">
    <property type="protein sequence ID" value="MBA8929530.1"/>
    <property type="molecule type" value="Genomic_DNA"/>
</dbReference>
<dbReference type="InterPro" id="IPR013762">
    <property type="entry name" value="Integrase-like_cat_sf"/>
</dbReference>
<evidence type="ECO:0000256" key="1">
    <source>
        <dbReference type="ARBA" id="ARBA00023125"/>
    </source>
</evidence>
<organism evidence="6 7">
    <name type="scientific">Kutzneria viridogrisea</name>
    <dbReference type="NCBI Taxonomy" id="47990"/>
    <lineage>
        <taxon>Bacteria</taxon>
        <taxon>Bacillati</taxon>
        <taxon>Actinomycetota</taxon>
        <taxon>Actinomycetes</taxon>
        <taxon>Pseudonocardiales</taxon>
        <taxon>Pseudonocardiaceae</taxon>
        <taxon>Kutzneria</taxon>
    </lineage>
</organism>
<sequence>MRLSSNLELPSNADWLEPPEHTLQAPTATDNALLVEMVEGFVLEFHAAGGSTSDTYCSALRIYLPWCADNGIDPLLITRRHASKFSAWLATTRSPSTHQIRSASRRAGILSACSSFLEYVIDNGARPEWARNPFTRLKRPTVDRSAASGMRLTVSTANQLVLGARADRLLGGVLGKLLLATQARMGIRPGDVCSLNLSGAADDGCGGYELRVPVKGGKSVTRWLPPDLASDFYTYLKLRSEPVEREKPDPRGPDPLFVHPVRHSRLSTDDLLRLLRRSAARAGILDPDALTCRMFRPFFNTLAKAQGAALEDRKVALGHARASTTERYDRTVWAREHDPAIAVAAAFDGYPAEARIAPLLDQQWAPPPVERGCDCTPRWPELFVDLSPVGVDQTAVAVITEEPEPGTHALTPYCRRCRTAYPGPFRVVRVLDDLGEVLLGQVRAELAEVALYPEAVRRRSERRRGAADW</sequence>
<evidence type="ECO:0000259" key="4">
    <source>
        <dbReference type="PROSITE" id="PS51898"/>
    </source>
</evidence>
<evidence type="ECO:0000313" key="6">
    <source>
        <dbReference type="EMBL" id="MBA8929530.1"/>
    </source>
</evidence>
<dbReference type="PROSITE" id="PS51900">
    <property type="entry name" value="CB"/>
    <property type="match status" value="1"/>
</dbReference>
<dbReference type="InterPro" id="IPR011010">
    <property type="entry name" value="DNA_brk_join_enz"/>
</dbReference>
<dbReference type="RefSeq" id="WP_182839444.1">
    <property type="nucleotide sequence ID" value="NZ_BAAABQ010000017.1"/>
</dbReference>
<dbReference type="SUPFAM" id="SSF56349">
    <property type="entry name" value="DNA breaking-rejoining enzymes"/>
    <property type="match status" value="1"/>
</dbReference>
<dbReference type="Gene3D" id="1.10.443.10">
    <property type="entry name" value="Intergrase catalytic core"/>
    <property type="match status" value="1"/>
</dbReference>
<feature type="domain" description="Core-binding (CB)" evidence="5">
    <location>
        <begin position="36"/>
        <end position="121"/>
    </location>
</feature>
<feature type="domain" description="Tyr recombinase" evidence="4">
    <location>
        <begin position="147"/>
        <end position="343"/>
    </location>
</feature>
<accession>A0ABR6BRH9</accession>
<reference evidence="6 7" key="1">
    <citation type="submission" date="2020-08" db="EMBL/GenBank/DDBJ databases">
        <title>Genomic Encyclopedia of Archaeal and Bacterial Type Strains, Phase II (KMG-II): from individual species to whole genera.</title>
        <authorList>
            <person name="Goeker M."/>
        </authorList>
    </citation>
    <scope>NUCLEOTIDE SEQUENCE [LARGE SCALE GENOMIC DNA]</scope>
    <source>
        <strain evidence="6 7">DSM 43850</strain>
    </source>
</reference>
<dbReference type="CDD" id="cd00397">
    <property type="entry name" value="DNA_BRE_C"/>
    <property type="match status" value="1"/>
</dbReference>
<dbReference type="InterPro" id="IPR010998">
    <property type="entry name" value="Integrase_recombinase_N"/>
</dbReference>
<evidence type="ECO:0000256" key="3">
    <source>
        <dbReference type="PROSITE-ProRule" id="PRU01248"/>
    </source>
</evidence>
<evidence type="ECO:0000259" key="5">
    <source>
        <dbReference type="PROSITE" id="PS51900"/>
    </source>
</evidence>
<keyword evidence="1 3" id="KW-0238">DNA-binding</keyword>
<dbReference type="Gene3D" id="1.10.150.130">
    <property type="match status" value="1"/>
</dbReference>